<dbReference type="Gene3D" id="3.40.50.150">
    <property type="entry name" value="Vaccinia Virus protein VP39"/>
    <property type="match status" value="1"/>
</dbReference>
<proteinExistence type="predicted"/>
<protein>
    <submittedName>
        <fullName evidence="2">Methyltransferase domain-containing protein</fullName>
    </submittedName>
</protein>
<name>A0ABP1C4I9_9GAMM</name>
<dbReference type="SUPFAM" id="SSF53335">
    <property type="entry name" value="S-adenosyl-L-methionine-dependent methyltransferases"/>
    <property type="match status" value="1"/>
</dbReference>
<gene>
    <name evidence="2" type="ORF">MECH1_V1_0352</name>
</gene>
<dbReference type="Pfam" id="PF08241">
    <property type="entry name" value="Methyltransf_11"/>
    <property type="match status" value="1"/>
</dbReference>
<feature type="domain" description="Methyltransferase type 11" evidence="1">
    <location>
        <begin position="68"/>
        <end position="120"/>
    </location>
</feature>
<keyword evidence="3" id="KW-1185">Reference proteome</keyword>
<organism evidence="2 3">
    <name type="scientific">Candidatus Methylocalor cossyra</name>
    <dbReference type="NCBI Taxonomy" id="3108543"/>
    <lineage>
        <taxon>Bacteria</taxon>
        <taxon>Pseudomonadati</taxon>
        <taxon>Pseudomonadota</taxon>
        <taxon>Gammaproteobacteria</taxon>
        <taxon>Methylococcales</taxon>
        <taxon>Methylococcaceae</taxon>
        <taxon>Candidatus Methylocalor</taxon>
    </lineage>
</organism>
<sequence>MEWYHVTTLGQILQKIEAYYLQSELKLTYNQKILQVGTLGSESLYVAPDLIRNWALVNTGDATPHPRLPTIAAAADALPVASESIDALILPHVIEFDAHQRHGILQEVERVLVPEGRLYILGFNPWSLHGVIQRLPCDFTLWRGKFVSRHRLLDWLSQLKFDAEFSAAFSLSSSEVLSQPNTLWARTRAELSFAYALKAVKRRYTLIPVEPCWAKAPRLAAGNLVLVRQVKENRAVAGA</sequence>
<evidence type="ECO:0000259" key="1">
    <source>
        <dbReference type="Pfam" id="PF08241"/>
    </source>
</evidence>
<dbReference type="EMBL" id="OZ026884">
    <property type="protein sequence ID" value="CAL1239128.1"/>
    <property type="molecule type" value="Genomic_DNA"/>
</dbReference>
<keyword evidence="2" id="KW-0489">Methyltransferase</keyword>
<keyword evidence="2" id="KW-0808">Transferase</keyword>
<reference evidence="2 3" key="1">
    <citation type="submission" date="2024-04" db="EMBL/GenBank/DDBJ databases">
        <authorList>
            <person name="Cremers G."/>
        </authorList>
    </citation>
    <scope>NUCLEOTIDE SEQUENCE [LARGE SCALE GENOMIC DNA]</scope>
    <source>
        <strain evidence="2">MeCH1-AG</strain>
    </source>
</reference>
<dbReference type="GO" id="GO:0008168">
    <property type="term" value="F:methyltransferase activity"/>
    <property type="evidence" value="ECO:0007669"/>
    <property type="project" value="UniProtKB-KW"/>
</dbReference>
<dbReference type="InterPro" id="IPR013216">
    <property type="entry name" value="Methyltransf_11"/>
</dbReference>
<dbReference type="Proteomes" id="UP001497493">
    <property type="component" value="Chromosome"/>
</dbReference>
<evidence type="ECO:0000313" key="2">
    <source>
        <dbReference type="EMBL" id="CAL1239128.1"/>
    </source>
</evidence>
<dbReference type="InterPro" id="IPR029063">
    <property type="entry name" value="SAM-dependent_MTases_sf"/>
</dbReference>
<accession>A0ABP1C4I9</accession>
<evidence type="ECO:0000313" key="3">
    <source>
        <dbReference type="Proteomes" id="UP001497493"/>
    </source>
</evidence>
<dbReference type="GO" id="GO:0032259">
    <property type="term" value="P:methylation"/>
    <property type="evidence" value="ECO:0007669"/>
    <property type="project" value="UniProtKB-KW"/>
</dbReference>